<dbReference type="AlphaFoldDB" id="A0A0B1ZQP6"/>
<dbReference type="RefSeq" id="WP_039278094.1">
    <property type="nucleotide sequence ID" value="NZ_JTDI01000001.1"/>
</dbReference>
<dbReference type="STRING" id="1348853.LK12_00550"/>
<reference evidence="2 3" key="1">
    <citation type="submission" date="2014-10" db="EMBL/GenBank/DDBJ databases">
        <title>Genome sequence of Novosphingobium malaysiense MUSC 273(T).</title>
        <authorList>
            <person name="Lee L.-H."/>
        </authorList>
    </citation>
    <scope>NUCLEOTIDE SEQUENCE [LARGE SCALE GENOMIC DNA]</scope>
    <source>
        <strain evidence="2 3">MUSC 273</strain>
    </source>
</reference>
<protein>
    <recommendedName>
        <fullName evidence="1">NAD(P)-binding domain-containing protein</fullName>
    </recommendedName>
</protein>
<dbReference type="EMBL" id="JTDI01000001">
    <property type="protein sequence ID" value="KHK92921.1"/>
    <property type="molecule type" value="Genomic_DNA"/>
</dbReference>
<dbReference type="OrthoDB" id="7352421at2"/>
<name>A0A0B1ZQP6_9SPHN</name>
<dbReference type="InterPro" id="IPR036291">
    <property type="entry name" value="NAD(P)-bd_dom_sf"/>
</dbReference>
<sequence length="203" mass="21757">MNVALIGATGRAGGEVLAELLRRGHEVTALARTACSARLPAGVEAHDADITDPKTLSPRLRGHDAVISAAWFHPGSSEPLVEAVVQSGVRRALFMGGASSLLDEEGRMLVDVLDMPCDWMPTIREGVHLLHVLRTTNDLDWTFISPPLEIEAGPRRGTYCTDPDHLVTDAEGRSAISFADYAIAMVDALENGSAIRGRFAVGY</sequence>
<dbReference type="SUPFAM" id="SSF51735">
    <property type="entry name" value="NAD(P)-binding Rossmann-fold domains"/>
    <property type="match status" value="1"/>
</dbReference>
<evidence type="ECO:0000313" key="3">
    <source>
        <dbReference type="Proteomes" id="UP000031057"/>
    </source>
</evidence>
<keyword evidence="3" id="KW-1185">Reference proteome</keyword>
<dbReference type="Gene3D" id="3.40.50.720">
    <property type="entry name" value="NAD(P)-binding Rossmann-like Domain"/>
    <property type="match status" value="1"/>
</dbReference>
<dbReference type="InterPro" id="IPR051606">
    <property type="entry name" value="Polyketide_Oxido-like"/>
</dbReference>
<gene>
    <name evidence="2" type="ORF">LK12_00550</name>
</gene>
<proteinExistence type="predicted"/>
<dbReference type="Proteomes" id="UP000031057">
    <property type="component" value="Unassembled WGS sequence"/>
</dbReference>
<organism evidence="2 3">
    <name type="scientific">Novosphingobium malaysiense</name>
    <dbReference type="NCBI Taxonomy" id="1348853"/>
    <lineage>
        <taxon>Bacteria</taxon>
        <taxon>Pseudomonadati</taxon>
        <taxon>Pseudomonadota</taxon>
        <taxon>Alphaproteobacteria</taxon>
        <taxon>Sphingomonadales</taxon>
        <taxon>Sphingomonadaceae</taxon>
        <taxon>Novosphingobium</taxon>
    </lineage>
</organism>
<evidence type="ECO:0000313" key="2">
    <source>
        <dbReference type="EMBL" id="KHK92921.1"/>
    </source>
</evidence>
<accession>A0A0B1ZQP6</accession>
<dbReference type="GO" id="GO:0016646">
    <property type="term" value="F:oxidoreductase activity, acting on the CH-NH group of donors, NAD or NADP as acceptor"/>
    <property type="evidence" value="ECO:0007669"/>
    <property type="project" value="TreeGrafter"/>
</dbReference>
<comment type="caution">
    <text evidence="2">The sequence shown here is derived from an EMBL/GenBank/DDBJ whole genome shotgun (WGS) entry which is preliminary data.</text>
</comment>
<dbReference type="PANTHER" id="PTHR43355:SF2">
    <property type="entry name" value="FLAVIN REDUCTASE (NADPH)"/>
    <property type="match status" value="1"/>
</dbReference>
<dbReference type="Pfam" id="PF13460">
    <property type="entry name" value="NAD_binding_10"/>
    <property type="match status" value="1"/>
</dbReference>
<evidence type="ECO:0000259" key="1">
    <source>
        <dbReference type="Pfam" id="PF13460"/>
    </source>
</evidence>
<feature type="domain" description="NAD(P)-binding" evidence="1">
    <location>
        <begin position="7"/>
        <end position="191"/>
    </location>
</feature>
<dbReference type="InterPro" id="IPR016040">
    <property type="entry name" value="NAD(P)-bd_dom"/>
</dbReference>
<dbReference type="PANTHER" id="PTHR43355">
    <property type="entry name" value="FLAVIN REDUCTASE (NADPH)"/>
    <property type="match status" value="1"/>
</dbReference>